<comment type="caution">
    <text evidence="2">The sequence shown here is derived from an EMBL/GenBank/DDBJ whole genome shotgun (WGS) entry which is preliminary data.</text>
</comment>
<feature type="compositionally biased region" description="Low complexity" evidence="1">
    <location>
        <begin position="656"/>
        <end position="682"/>
    </location>
</feature>
<evidence type="ECO:0000313" key="2">
    <source>
        <dbReference type="EMBL" id="KAJ6261566.1"/>
    </source>
</evidence>
<dbReference type="GO" id="GO:0005634">
    <property type="term" value="C:nucleus"/>
    <property type="evidence" value="ECO:0007669"/>
    <property type="project" value="TreeGrafter"/>
</dbReference>
<evidence type="ECO:0000256" key="1">
    <source>
        <dbReference type="SAM" id="MobiDB-lite"/>
    </source>
</evidence>
<dbReference type="AlphaFoldDB" id="A0AAD6NJ88"/>
<feature type="compositionally biased region" description="Basic and acidic residues" evidence="1">
    <location>
        <begin position="571"/>
        <end position="580"/>
    </location>
</feature>
<proteinExistence type="predicted"/>
<feature type="compositionally biased region" description="Low complexity" evidence="1">
    <location>
        <begin position="358"/>
        <end position="373"/>
    </location>
</feature>
<accession>A0AAD6NJ88</accession>
<name>A0AAD6NJ88_DREDA</name>
<feature type="region of interest" description="Disordered" evidence="1">
    <location>
        <begin position="555"/>
        <end position="580"/>
    </location>
</feature>
<feature type="region of interest" description="Disordered" evidence="1">
    <location>
        <begin position="1"/>
        <end position="30"/>
    </location>
</feature>
<dbReference type="GO" id="GO:0003714">
    <property type="term" value="F:transcription corepressor activity"/>
    <property type="evidence" value="ECO:0007669"/>
    <property type="project" value="InterPro"/>
</dbReference>
<dbReference type="InterPro" id="IPR013927">
    <property type="entry name" value="TF_Opi1_Ccg-8"/>
</dbReference>
<reference evidence="2" key="1">
    <citation type="submission" date="2023-01" db="EMBL/GenBank/DDBJ databases">
        <title>The chitinases involved in constricting ring structure development in the nematode-trapping fungus Drechslerella dactyloides.</title>
        <authorList>
            <person name="Wang R."/>
            <person name="Zhang L."/>
            <person name="Tang P."/>
            <person name="Li S."/>
            <person name="Liang L."/>
        </authorList>
    </citation>
    <scope>NUCLEOTIDE SEQUENCE</scope>
    <source>
        <strain evidence="2">YMF1.00031</strain>
    </source>
</reference>
<dbReference type="PANTHER" id="PTHR38406:SF1">
    <property type="entry name" value="TRANSCRIPTIONAL REPRESSOR OPI1"/>
    <property type="match status" value="1"/>
</dbReference>
<protein>
    <recommendedName>
        <fullName evidence="4">Opi1-domain-containing protein</fullName>
    </recommendedName>
</protein>
<evidence type="ECO:0000313" key="3">
    <source>
        <dbReference type="Proteomes" id="UP001221413"/>
    </source>
</evidence>
<dbReference type="GO" id="GO:0008654">
    <property type="term" value="P:phospholipid biosynthetic process"/>
    <property type="evidence" value="ECO:0007669"/>
    <property type="project" value="TreeGrafter"/>
</dbReference>
<dbReference type="GO" id="GO:0030968">
    <property type="term" value="P:endoplasmic reticulum unfolded protein response"/>
    <property type="evidence" value="ECO:0007669"/>
    <property type="project" value="TreeGrafter"/>
</dbReference>
<dbReference type="GO" id="GO:0005783">
    <property type="term" value="C:endoplasmic reticulum"/>
    <property type="evidence" value="ECO:0007669"/>
    <property type="project" value="TreeGrafter"/>
</dbReference>
<feature type="region of interest" description="Disordered" evidence="1">
    <location>
        <begin position="515"/>
        <end position="536"/>
    </location>
</feature>
<feature type="region of interest" description="Disordered" evidence="1">
    <location>
        <begin position="334"/>
        <end position="373"/>
    </location>
</feature>
<dbReference type="EMBL" id="JAQGDS010000004">
    <property type="protein sequence ID" value="KAJ6261566.1"/>
    <property type="molecule type" value="Genomic_DNA"/>
</dbReference>
<dbReference type="SUPFAM" id="SSF58038">
    <property type="entry name" value="SNARE fusion complex"/>
    <property type="match status" value="2"/>
</dbReference>
<dbReference type="Proteomes" id="UP001221413">
    <property type="component" value="Unassembled WGS sequence"/>
</dbReference>
<keyword evidence="3" id="KW-1185">Reference proteome</keyword>
<evidence type="ECO:0008006" key="4">
    <source>
        <dbReference type="Google" id="ProtNLM"/>
    </source>
</evidence>
<feature type="region of interest" description="Disordered" evidence="1">
    <location>
        <begin position="653"/>
        <end position="712"/>
    </location>
</feature>
<dbReference type="PANTHER" id="PTHR38406">
    <property type="entry name" value="TRANSCRIPTIONAL REPRESSOR OPI1"/>
    <property type="match status" value="1"/>
</dbReference>
<organism evidence="2 3">
    <name type="scientific">Drechslerella dactyloides</name>
    <name type="common">Nematode-trapping fungus</name>
    <name type="synonym">Arthrobotrys dactyloides</name>
    <dbReference type="NCBI Taxonomy" id="74499"/>
    <lineage>
        <taxon>Eukaryota</taxon>
        <taxon>Fungi</taxon>
        <taxon>Dikarya</taxon>
        <taxon>Ascomycota</taxon>
        <taxon>Pezizomycotina</taxon>
        <taxon>Orbiliomycetes</taxon>
        <taxon>Orbiliales</taxon>
        <taxon>Orbiliaceae</taxon>
        <taxon>Drechslerella</taxon>
    </lineage>
</organism>
<dbReference type="Pfam" id="PF08618">
    <property type="entry name" value="Opi1"/>
    <property type="match status" value="2"/>
</dbReference>
<sequence>MGSKSKSFGGKGAEAYSRGSAHVDSNSPNYRLRRRSYLSQIPAYASYAFSPQEEQQFNYHHPHLREEEEEDVEFIKREIHQIKKKTLESTENSLRVAEQAENTGTNTLTRLNEQGEKLHQTHQSLRRAVGHSVTNERRLKDLKIANRSLFMPHFEISNPFTSHLRAEREEQAALERYRLEREERVKAYLDQRRNQRAVQAGLYASELERERNARANAPQWESDWSRGMYSFEADEEDDRMERDINGNLEQLSVATGNLRRLADTIHRVVDSQSNTITAINDQSAPSRRQASKLHRSLPFGIASIDSDDDISRAAAAAVIEHLPASTGIPMAARIRSESSTPKPPSPAPIDGLHPHLPPAASAESPSSASPSVPSSIAFNTSMFARDAADHPPAAGAAAGAAAAAAAAHRHQQQHQLQAVAQAQAQAQAQTQAQSQAQARDRLSHDAAPIASASDVNPSVELFKDHPATSIISPYAPSHPAARSMSIQSLVSSTSTTGGTSSLADDDASSIVSYTTTRNTEDDDDDPDRDLSSISVDIDDPDVRMAAEALGDLRADFVSSPKSVPNSPPPAQEERQEERRQQSMMEMIQGQNTFLGTAVRAGRSVYRGGKRYSPRFKYGAEMVERAAAPMTSVVSYAARTTGVESVLRRNLEARRLSSSASSQSQSTGTSPSHSQPSSVSSTHATKRRKTTFEDNAMDIDPRSPEQEQPLTHKPATDVVSLNWQRRLMLSTAGVGVALSEESLKSLKYCLAWLRWANDHLDKVIMALRGVISEYDFDSAADGGGEGGGGAGGRATADERSAELQHKIDSLRKDVIGTLKRVVDVVSTYAGGALPENARVVVKACITNLPRRWALAAKDDGTNGSGAAGSSNNMAVVVRREEAGKRVLVLAREGLEMMHQVSAIVQMTLERAEEWCDRLGRRRPDDPDYGKVGWDVEMELEGVEGRKDR</sequence>
<gene>
    <name evidence="2" type="ORF">Dda_4236</name>
</gene>
<dbReference type="GO" id="GO:0006357">
    <property type="term" value="P:regulation of transcription by RNA polymerase II"/>
    <property type="evidence" value="ECO:0007669"/>
    <property type="project" value="TreeGrafter"/>
</dbReference>
<dbReference type="Gene3D" id="1.20.5.110">
    <property type="match status" value="2"/>
</dbReference>